<evidence type="ECO:0000313" key="5">
    <source>
        <dbReference type="EMBL" id="CAF4246734.1"/>
    </source>
</evidence>
<keyword evidence="1" id="KW-0805">Transcription regulation</keyword>
<evidence type="ECO:0000313" key="6">
    <source>
        <dbReference type="Proteomes" id="UP000663844"/>
    </source>
</evidence>
<dbReference type="SUPFAM" id="SSF48508">
    <property type="entry name" value="Nuclear receptor ligand-binding domain"/>
    <property type="match status" value="1"/>
</dbReference>
<gene>
    <name evidence="5" type="ORF">OXD698_LOCUS43207</name>
</gene>
<feature type="transmembrane region" description="Helical" evidence="4">
    <location>
        <begin position="57"/>
        <end position="76"/>
    </location>
</feature>
<evidence type="ECO:0000256" key="4">
    <source>
        <dbReference type="SAM" id="Phobius"/>
    </source>
</evidence>
<proteinExistence type="predicted"/>
<protein>
    <submittedName>
        <fullName evidence="5">Uncharacterized protein</fullName>
    </submittedName>
</protein>
<keyword evidence="4" id="KW-1133">Transmembrane helix</keyword>
<name>A0A820EH12_9BILA</name>
<dbReference type="Proteomes" id="UP000663844">
    <property type="component" value="Unassembled WGS sequence"/>
</dbReference>
<organism evidence="5 6">
    <name type="scientific">Adineta steineri</name>
    <dbReference type="NCBI Taxonomy" id="433720"/>
    <lineage>
        <taxon>Eukaryota</taxon>
        <taxon>Metazoa</taxon>
        <taxon>Spiralia</taxon>
        <taxon>Gnathifera</taxon>
        <taxon>Rotifera</taxon>
        <taxon>Eurotatoria</taxon>
        <taxon>Bdelloidea</taxon>
        <taxon>Adinetida</taxon>
        <taxon>Adinetidae</taxon>
        <taxon>Adineta</taxon>
    </lineage>
</organism>
<accession>A0A820EH12</accession>
<keyword evidence="4" id="KW-0472">Membrane</keyword>
<evidence type="ECO:0000256" key="1">
    <source>
        <dbReference type="ARBA" id="ARBA00023015"/>
    </source>
</evidence>
<reference evidence="5" key="1">
    <citation type="submission" date="2021-02" db="EMBL/GenBank/DDBJ databases">
        <authorList>
            <person name="Nowell W R."/>
        </authorList>
    </citation>
    <scope>NUCLEOTIDE SEQUENCE</scope>
</reference>
<evidence type="ECO:0000256" key="2">
    <source>
        <dbReference type="ARBA" id="ARBA00023163"/>
    </source>
</evidence>
<keyword evidence="4" id="KW-0812">Transmembrane</keyword>
<keyword evidence="2" id="KW-0804">Transcription</keyword>
<sequence length="174" mass="20495">LYQRNLYGIVALCSILFLQATQIIDNPICVKTFSIIYGSEMMIETIRMCRQLDTDVIIIKLMLLILAFSSNCFIIDQREDTQNDSFLNGTYRLLGSQNVYVQLLWKYMTYRYGYYDAARRFFRLIEIFLDLMKYSGAVYTYNDTHHRLVDNILGQAKQSLIVDYDKQKPLWGKS</sequence>
<dbReference type="EMBL" id="CAJOAZ010012067">
    <property type="protein sequence ID" value="CAF4246734.1"/>
    <property type="molecule type" value="Genomic_DNA"/>
</dbReference>
<feature type="non-terminal residue" evidence="5">
    <location>
        <position position="1"/>
    </location>
</feature>
<feature type="transmembrane region" description="Helical" evidence="4">
    <location>
        <begin position="6"/>
        <end position="24"/>
    </location>
</feature>
<dbReference type="InterPro" id="IPR035500">
    <property type="entry name" value="NHR-like_dom_sf"/>
</dbReference>
<evidence type="ECO:0000256" key="3">
    <source>
        <dbReference type="ARBA" id="ARBA00023170"/>
    </source>
</evidence>
<comment type="caution">
    <text evidence="5">The sequence shown here is derived from an EMBL/GenBank/DDBJ whole genome shotgun (WGS) entry which is preliminary data.</text>
</comment>
<keyword evidence="3" id="KW-0675">Receptor</keyword>
<dbReference type="AlphaFoldDB" id="A0A820EH12"/>